<feature type="compositionally biased region" description="Basic and acidic residues" evidence="1">
    <location>
        <begin position="178"/>
        <end position="192"/>
    </location>
</feature>
<dbReference type="GO" id="GO:0005975">
    <property type="term" value="P:carbohydrate metabolic process"/>
    <property type="evidence" value="ECO:0007669"/>
    <property type="project" value="InterPro"/>
</dbReference>
<protein>
    <submittedName>
        <fullName evidence="3">Polysaccharide deacetylase family protein</fullName>
    </submittedName>
</protein>
<dbReference type="InterPro" id="IPR050248">
    <property type="entry name" value="Polysacc_deacetylase_ArnD"/>
</dbReference>
<dbReference type="GO" id="GO:0016810">
    <property type="term" value="F:hydrolase activity, acting on carbon-nitrogen (but not peptide) bonds"/>
    <property type="evidence" value="ECO:0007669"/>
    <property type="project" value="InterPro"/>
</dbReference>
<dbReference type="PANTHER" id="PTHR10587">
    <property type="entry name" value="GLYCOSYL TRANSFERASE-RELATED"/>
    <property type="match status" value="1"/>
</dbReference>
<dbReference type="Pfam" id="PF01522">
    <property type="entry name" value="Polysacc_deac_1"/>
    <property type="match status" value="1"/>
</dbReference>
<dbReference type="AlphaFoldDB" id="A0A949N0M1"/>
<feature type="compositionally biased region" description="Basic and acidic residues" evidence="1">
    <location>
        <begin position="49"/>
        <end position="102"/>
    </location>
</feature>
<comment type="caution">
    <text evidence="3">The sequence shown here is derived from an EMBL/GenBank/DDBJ whole genome shotgun (WGS) entry which is preliminary data.</text>
</comment>
<gene>
    <name evidence="3" type="ORF">JGS22_004180</name>
</gene>
<dbReference type="RefSeq" id="WP_211039205.1">
    <property type="nucleotide sequence ID" value="NZ_JAELVF020000001.1"/>
</dbReference>
<name>A0A949N0M1_9ACTN</name>
<reference evidence="3" key="1">
    <citation type="submission" date="2021-06" db="EMBL/GenBank/DDBJ databases">
        <title>Sequencing of actinobacteria type strains.</title>
        <authorList>
            <person name="Nguyen G.-S."/>
            <person name="Wentzel A."/>
        </authorList>
    </citation>
    <scope>NUCLEOTIDE SEQUENCE</scope>
    <source>
        <strain evidence="3">P38-E01</strain>
    </source>
</reference>
<dbReference type="InterPro" id="IPR011330">
    <property type="entry name" value="Glyco_hydro/deAcase_b/a-brl"/>
</dbReference>
<accession>A0A949N0M1</accession>
<evidence type="ECO:0000313" key="3">
    <source>
        <dbReference type="EMBL" id="MBU7596855.1"/>
    </source>
</evidence>
<dbReference type="Proteomes" id="UP000694501">
    <property type="component" value="Unassembled WGS sequence"/>
</dbReference>
<keyword evidence="4" id="KW-1185">Reference proteome</keyword>
<evidence type="ECO:0000256" key="1">
    <source>
        <dbReference type="SAM" id="MobiDB-lite"/>
    </source>
</evidence>
<proteinExistence type="predicted"/>
<feature type="region of interest" description="Disordered" evidence="1">
    <location>
        <begin position="170"/>
        <end position="198"/>
    </location>
</feature>
<organism evidence="3 4">
    <name type="scientific">Streptomyces tardus</name>
    <dbReference type="NCBI Taxonomy" id="2780544"/>
    <lineage>
        <taxon>Bacteria</taxon>
        <taxon>Bacillati</taxon>
        <taxon>Actinomycetota</taxon>
        <taxon>Actinomycetes</taxon>
        <taxon>Kitasatosporales</taxon>
        <taxon>Streptomycetaceae</taxon>
        <taxon>Streptomyces</taxon>
    </lineage>
</organism>
<dbReference type="CDD" id="cd10917">
    <property type="entry name" value="CE4_NodB_like_6s_7s"/>
    <property type="match status" value="1"/>
</dbReference>
<dbReference type="PROSITE" id="PS51677">
    <property type="entry name" value="NODB"/>
    <property type="match status" value="1"/>
</dbReference>
<sequence>MRLIRQITQISRRGRSPSPPPRADRLLRRAGALSLAALVAVSCGWAETGRSDSRAGDPEADTAHRDPEVGAAHRDPDTADRLAEAGAGDRDATAGGEARRAPLGEPLSGALAGTEGGPAGRRAGSELTLGARQRAQASRAAAALDAYAQRLHRRERLRVAAARTWKVARAPLRPPAPPDRKPDLTSDADHLGKGLPPVLNRVPTRDRVVFLTIDDGYHKDPELIRMLRELDVPYSAFLSDYVAADDYDYFRRMQRAGAGIHNHTLTHKELPKLSYEGQRKEICGQQEVLAEEFGKPPKLFRPPYGAYNRDTLRAAATCGITAVPLWAEEAWAKRFDWRRADRKFHPGDIVLTHFRGREEWGGSMADMVRRTLRTATEQGFAVARLEDYL</sequence>
<dbReference type="Gene3D" id="3.20.20.370">
    <property type="entry name" value="Glycoside hydrolase/deacetylase"/>
    <property type="match status" value="1"/>
</dbReference>
<feature type="region of interest" description="Disordered" evidence="1">
    <location>
        <begin position="48"/>
        <end position="124"/>
    </location>
</feature>
<dbReference type="SUPFAM" id="SSF88713">
    <property type="entry name" value="Glycoside hydrolase/deacetylase"/>
    <property type="match status" value="1"/>
</dbReference>
<dbReference type="EMBL" id="JAELVF020000001">
    <property type="protein sequence ID" value="MBU7596855.1"/>
    <property type="molecule type" value="Genomic_DNA"/>
</dbReference>
<dbReference type="InterPro" id="IPR002509">
    <property type="entry name" value="NODB_dom"/>
</dbReference>
<feature type="domain" description="NodB homology" evidence="2">
    <location>
        <begin position="207"/>
        <end position="389"/>
    </location>
</feature>
<dbReference type="PANTHER" id="PTHR10587:SF134">
    <property type="entry name" value="SECRETED PROTEIN"/>
    <property type="match status" value="1"/>
</dbReference>
<evidence type="ECO:0000259" key="2">
    <source>
        <dbReference type="PROSITE" id="PS51677"/>
    </source>
</evidence>
<evidence type="ECO:0000313" key="4">
    <source>
        <dbReference type="Proteomes" id="UP000694501"/>
    </source>
</evidence>